<proteinExistence type="predicted"/>
<keyword evidence="1" id="KW-1133">Transmembrane helix</keyword>
<protein>
    <submittedName>
        <fullName evidence="2">Uncharacterized protein</fullName>
    </submittedName>
</protein>
<dbReference type="EMBL" id="ML977559">
    <property type="protein sequence ID" value="KAF2006549.1"/>
    <property type="molecule type" value="Genomic_DNA"/>
</dbReference>
<organism evidence="2 3">
    <name type="scientific">Amniculicola lignicola CBS 123094</name>
    <dbReference type="NCBI Taxonomy" id="1392246"/>
    <lineage>
        <taxon>Eukaryota</taxon>
        <taxon>Fungi</taxon>
        <taxon>Dikarya</taxon>
        <taxon>Ascomycota</taxon>
        <taxon>Pezizomycotina</taxon>
        <taxon>Dothideomycetes</taxon>
        <taxon>Pleosporomycetidae</taxon>
        <taxon>Pleosporales</taxon>
        <taxon>Amniculicolaceae</taxon>
        <taxon>Amniculicola</taxon>
    </lineage>
</organism>
<dbReference type="Gene3D" id="1.25.40.10">
    <property type="entry name" value="Tetratricopeptide repeat domain"/>
    <property type="match status" value="1"/>
</dbReference>
<evidence type="ECO:0000313" key="3">
    <source>
        <dbReference type="Proteomes" id="UP000799779"/>
    </source>
</evidence>
<accession>A0A6A5X098</accession>
<feature type="transmembrane region" description="Helical" evidence="1">
    <location>
        <begin position="94"/>
        <end position="116"/>
    </location>
</feature>
<dbReference type="OrthoDB" id="626167at2759"/>
<evidence type="ECO:0000313" key="2">
    <source>
        <dbReference type="EMBL" id="KAF2006549.1"/>
    </source>
</evidence>
<dbReference type="Proteomes" id="UP000799779">
    <property type="component" value="Unassembled WGS sequence"/>
</dbReference>
<feature type="non-terminal residue" evidence="2">
    <location>
        <position position="1"/>
    </location>
</feature>
<keyword evidence="3" id="KW-1185">Reference proteome</keyword>
<gene>
    <name evidence="2" type="ORF">P154DRAFT_421649</name>
</gene>
<keyword evidence="1" id="KW-0472">Membrane</keyword>
<sequence length="134" mass="15328">ALQGYKEILRLKYILTLLIVNNLGILYKNQGKLVEVEAIYSKLALQGYKEALRLKHILILNIVNNLGILYKNQGKLVEVEAIYSYKEAISSKLLLLYLPVLNIIFYFSNLLLGIAYKDIVLIIYTYILVGYTAI</sequence>
<evidence type="ECO:0000256" key="1">
    <source>
        <dbReference type="SAM" id="Phobius"/>
    </source>
</evidence>
<keyword evidence="1" id="KW-0812">Transmembrane</keyword>
<name>A0A6A5X098_9PLEO</name>
<dbReference type="InterPro" id="IPR011990">
    <property type="entry name" value="TPR-like_helical_dom_sf"/>
</dbReference>
<dbReference type="AlphaFoldDB" id="A0A6A5X098"/>
<reference evidence="2" key="1">
    <citation type="journal article" date="2020" name="Stud. Mycol.">
        <title>101 Dothideomycetes genomes: a test case for predicting lifestyles and emergence of pathogens.</title>
        <authorList>
            <person name="Haridas S."/>
            <person name="Albert R."/>
            <person name="Binder M."/>
            <person name="Bloem J."/>
            <person name="Labutti K."/>
            <person name="Salamov A."/>
            <person name="Andreopoulos B."/>
            <person name="Baker S."/>
            <person name="Barry K."/>
            <person name="Bills G."/>
            <person name="Bluhm B."/>
            <person name="Cannon C."/>
            <person name="Castanera R."/>
            <person name="Culley D."/>
            <person name="Daum C."/>
            <person name="Ezra D."/>
            <person name="Gonzalez J."/>
            <person name="Henrissat B."/>
            <person name="Kuo A."/>
            <person name="Liang C."/>
            <person name="Lipzen A."/>
            <person name="Lutzoni F."/>
            <person name="Magnuson J."/>
            <person name="Mondo S."/>
            <person name="Nolan M."/>
            <person name="Ohm R."/>
            <person name="Pangilinan J."/>
            <person name="Park H.-J."/>
            <person name="Ramirez L."/>
            <person name="Alfaro M."/>
            <person name="Sun H."/>
            <person name="Tritt A."/>
            <person name="Yoshinaga Y."/>
            <person name="Zwiers L.-H."/>
            <person name="Turgeon B."/>
            <person name="Goodwin S."/>
            <person name="Spatafora J."/>
            <person name="Crous P."/>
            <person name="Grigoriev I."/>
        </authorList>
    </citation>
    <scope>NUCLEOTIDE SEQUENCE</scope>
    <source>
        <strain evidence="2">CBS 123094</strain>
    </source>
</reference>